<keyword evidence="3" id="KW-1185">Reference proteome</keyword>
<evidence type="ECO:0000256" key="1">
    <source>
        <dbReference type="SAM" id="Phobius"/>
    </source>
</evidence>
<keyword evidence="1" id="KW-1133">Transmembrane helix</keyword>
<dbReference type="Proteomes" id="UP000037696">
    <property type="component" value="Unassembled WGS sequence"/>
</dbReference>
<gene>
    <name evidence="2" type="ORF">ACN38_g1144</name>
</gene>
<sequence>MKKIILGNDAYSNFGENVLNPTRYNCRPPPPVDIYLGGLNIRSITSLKRGIYLRDLGGLSFVYFVHLYSFFSLSSTLIT</sequence>
<dbReference type="AlphaFoldDB" id="A0A0M8PGQ6"/>
<organism evidence="2 3">
    <name type="scientific">Penicillium nordicum</name>
    <dbReference type="NCBI Taxonomy" id="229535"/>
    <lineage>
        <taxon>Eukaryota</taxon>
        <taxon>Fungi</taxon>
        <taxon>Dikarya</taxon>
        <taxon>Ascomycota</taxon>
        <taxon>Pezizomycotina</taxon>
        <taxon>Eurotiomycetes</taxon>
        <taxon>Eurotiomycetidae</taxon>
        <taxon>Eurotiales</taxon>
        <taxon>Aspergillaceae</taxon>
        <taxon>Penicillium</taxon>
    </lineage>
</organism>
<reference evidence="2 3" key="1">
    <citation type="submission" date="2015-08" db="EMBL/GenBank/DDBJ databases">
        <title>Genome sequencing of Penicillium nordicum.</title>
        <authorList>
            <person name="Nguyen H.D."/>
            <person name="Seifert K.A."/>
        </authorList>
    </citation>
    <scope>NUCLEOTIDE SEQUENCE [LARGE SCALE GENOMIC DNA]</scope>
    <source>
        <strain evidence="2 3">DAOMC 185683</strain>
    </source>
</reference>
<comment type="caution">
    <text evidence="2">The sequence shown here is derived from an EMBL/GenBank/DDBJ whole genome shotgun (WGS) entry which is preliminary data.</text>
</comment>
<keyword evidence="1" id="KW-0812">Transmembrane</keyword>
<evidence type="ECO:0000313" key="3">
    <source>
        <dbReference type="Proteomes" id="UP000037696"/>
    </source>
</evidence>
<protein>
    <submittedName>
        <fullName evidence="2">Uncharacterized protein</fullName>
    </submittedName>
</protein>
<evidence type="ECO:0000313" key="2">
    <source>
        <dbReference type="EMBL" id="KOS47821.1"/>
    </source>
</evidence>
<feature type="transmembrane region" description="Helical" evidence="1">
    <location>
        <begin position="51"/>
        <end position="71"/>
    </location>
</feature>
<proteinExistence type="predicted"/>
<accession>A0A0M8PGQ6</accession>
<name>A0A0M8PGQ6_9EURO</name>
<keyword evidence="1" id="KW-0472">Membrane</keyword>
<dbReference type="OrthoDB" id="10403702at2759"/>
<dbReference type="EMBL" id="LHQQ01000011">
    <property type="protein sequence ID" value="KOS47821.1"/>
    <property type="molecule type" value="Genomic_DNA"/>
</dbReference>